<evidence type="ECO:0008006" key="3">
    <source>
        <dbReference type="Google" id="ProtNLM"/>
    </source>
</evidence>
<evidence type="ECO:0000313" key="1">
    <source>
        <dbReference type="EMBL" id="KAK9815839.1"/>
    </source>
</evidence>
<dbReference type="InterPro" id="IPR014541">
    <property type="entry name" value="Amdntrnsf_FN0238"/>
</dbReference>
<dbReference type="Gene3D" id="3.75.10.10">
    <property type="entry name" value="L-arginine/glycine Amidinotransferase, Chain A"/>
    <property type="match status" value="1"/>
</dbReference>
<dbReference type="PANTHER" id="PTHR43224:SF1">
    <property type="entry name" value="AMIDINOTRANSFERASE"/>
    <property type="match status" value="1"/>
</dbReference>
<keyword evidence="2" id="KW-1185">Reference proteome</keyword>
<dbReference type="Proteomes" id="UP001489004">
    <property type="component" value="Unassembled WGS sequence"/>
</dbReference>
<proteinExistence type="predicted"/>
<dbReference type="AlphaFoldDB" id="A0AAW1Q6A5"/>
<dbReference type="EMBL" id="JALJOR010000006">
    <property type="protein sequence ID" value="KAK9815839.1"/>
    <property type="molecule type" value="Genomic_DNA"/>
</dbReference>
<dbReference type="SUPFAM" id="SSF55909">
    <property type="entry name" value="Pentein"/>
    <property type="match status" value="1"/>
</dbReference>
<evidence type="ECO:0000313" key="2">
    <source>
        <dbReference type="Proteomes" id="UP001489004"/>
    </source>
</evidence>
<dbReference type="Pfam" id="PF19420">
    <property type="entry name" value="DDAH_eukar"/>
    <property type="match status" value="1"/>
</dbReference>
<accession>A0AAW1Q6A5</accession>
<organism evidence="1 2">
    <name type="scientific">[Myrmecia] bisecta</name>
    <dbReference type="NCBI Taxonomy" id="41462"/>
    <lineage>
        <taxon>Eukaryota</taxon>
        <taxon>Viridiplantae</taxon>
        <taxon>Chlorophyta</taxon>
        <taxon>core chlorophytes</taxon>
        <taxon>Trebouxiophyceae</taxon>
        <taxon>Trebouxiales</taxon>
        <taxon>Trebouxiaceae</taxon>
        <taxon>Myrmecia</taxon>
    </lineage>
</organism>
<comment type="caution">
    <text evidence="1">The sequence shown here is derived from an EMBL/GenBank/DDBJ whole genome shotgun (WGS) entry which is preliminary data.</text>
</comment>
<sequence>MLYRLSSVPEAVSAAFQGEAVRVSSSGPTLVQLPERSWGPTATVPASAISSVAGTSPARVGIVRDTFAPYDQEPRQLSSAVASLGDAGVAVASALSEPHNRLIVDEYELGGDGQYELKDVGTDLFRLLHREGVHAAYVPDVAAAGRDPLLNSIHGAARELRQSTNEVLMVAPTAFGFNDQAAQDNRFMHSAAGASGQPGGSTRQRVLREFAGLYHELTQVAGVRVNLFEHSQAHGTPDAVFPNNWFSTHPRGEAAGGVQESTLVFYPMKCPNRQAERREDIMGVLRAKGYTRVLDLSPEEKAGGYFEGTGVLVLDRINGVVYVALSERADAKLAERWAEEMGYKELVTFQSTDAAGVPVYHTNVMMAVGTDVAVVCLESVADPKERERLRARLAATHKVIDISRAQMGAMSGNVLELQDGRGLPVMAMSSQAYHAFTEEQRRAMRQHVAALHHAPIDTLEHIGGGSVRCALGEVF</sequence>
<gene>
    <name evidence="1" type="ORF">WJX72_010576</name>
</gene>
<reference evidence="1 2" key="1">
    <citation type="journal article" date="2024" name="Nat. Commun.">
        <title>Phylogenomics reveals the evolutionary origins of lichenization in chlorophyte algae.</title>
        <authorList>
            <person name="Puginier C."/>
            <person name="Libourel C."/>
            <person name="Otte J."/>
            <person name="Skaloud P."/>
            <person name="Haon M."/>
            <person name="Grisel S."/>
            <person name="Petersen M."/>
            <person name="Berrin J.G."/>
            <person name="Delaux P.M."/>
            <person name="Dal Grande F."/>
            <person name="Keller J."/>
        </authorList>
    </citation>
    <scope>NUCLEOTIDE SEQUENCE [LARGE SCALE GENOMIC DNA]</scope>
    <source>
        <strain evidence="1 2">SAG 2043</strain>
    </source>
</reference>
<protein>
    <recommendedName>
        <fullName evidence="3">Amidinotransferase</fullName>
    </recommendedName>
</protein>
<dbReference type="PANTHER" id="PTHR43224">
    <property type="entry name" value="AMIDINOTRANSFERASE"/>
    <property type="match status" value="1"/>
</dbReference>
<name>A0AAW1Q6A5_9CHLO</name>